<evidence type="ECO:0000256" key="23">
    <source>
        <dbReference type="ARBA" id="ARBA00047899"/>
    </source>
</evidence>
<dbReference type="FunFam" id="3.30.200.20:FF:000661">
    <property type="entry name" value="Serine-threonine protein kinase plant-type"/>
    <property type="match status" value="1"/>
</dbReference>
<keyword evidence="15 25" id="KW-0547">Nucleotide-binding</keyword>
<dbReference type="EMBL" id="KK914312">
    <property type="protein sequence ID" value="KDP42118.1"/>
    <property type="molecule type" value="Genomic_DNA"/>
</dbReference>
<keyword evidence="10" id="KW-0433">Leucine-rich repeat</keyword>
<evidence type="ECO:0000256" key="11">
    <source>
        <dbReference type="ARBA" id="ARBA00022679"/>
    </source>
</evidence>
<dbReference type="Proteomes" id="UP000027138">
    <property type="component" value="Unassembled WGS sequence"/>
</dbReference>
<evidence type="ECO:0000256" key="10">
    <source>
        <dbReference type="ARBA" id="ARBA00022614"/>
    </source>
</evidence>
<protein>
    <recommendedName>
        <fullName evidence="5">non-specific serine/threonine protein kinase</fullName>
        <ecNumber evidence="5">2.7.11.1</ecNumber>
    </recommendedName>
</protein>
<evidence type="ECO:0000256" key="9">
    <source>
        <dbReference type="ARBA" id="ARBA00022553"/>
    </source>
</evidence>
<keyword evidence="6" id="KW-1003">Cell membrane</keyword>
<dbReference type="GO" id="GO:0004674">
    <property type="term" value="F:protein serine/threonine kinase activity"/>
    <property type="evidence" value="ECO:0007669"/>
    <property type="project" value="UniProtKB-KW"/>
</dbReference>
<dbReference type="Pfam" id="PF07714">
    <property type="entry name" value="PK_Tyr_Ser-Thr"/>
    <property type="match status" value="1"/>
</dbReference>
<reference evidence="28 29" key="1">
    <citation type="journal article" date="2014" name="PLoS ONE">
        <title>Global Analysis of Gene Expression Profiles in Physic Nut (Jatropha curcas L.) Seedlings Exposed to Salt Stress.</title>
        <authorList>
            <person name="Zhang L."/>
            <person name="Zhang C."/>
            <person name="Wu P."/>
            <person name="Chen Y."/>
            <person name="Li M."/>
            <person name="Jiang H."/>
            <person name="Wu G."/>
        </authorList>
    </citation>
    <scope>NUCLEOTIDE SEQUENCE [LARGE SCALE GENOMIC DNA]</scope>
    <source>
        <strain evidence="29">cv. GZQX0401</strain>
        <tissue evidence="28">Young leaves</tissue>
    </source>
</reference>
<name>A0A067L4G1_JATCU</name>
<dbReference type="FunFam" id="1.10.510.10:FF:000358">
    <property type="entry name" value="Putative leucine-rich repeat receptor-like serine/threonine-protein kinase"/>
    <property type="match status" value="1"/>
</dbReference>
<feature type="signal peptide" evidence="26">
    <location>
        <begin position="1"/>
        <end position="25"/>
    </location>
</feature>
<dbReference type="SMART" id="SM00220">
    <property type="entry name" value="S_TKc"/>
    <property type="match status" value="1"/>
</dbReference>
<proteinExistence type="inferred from homology"/>
<accession>A0A067L4G1</accession>
<evidence type="ECO:0000256" key="14">
    <source>
        <dbReference type="ARBA" id="ARBA00022737"/>
    </source>
</evidence>
<evidence type="ECO:0000256" key="8">
    <source>
        <dbReference type="ARBA" id="ARBA00022527"/>
    </source>
</evidence>
<evidence type="ECO:0000256" key="16">
    <source>
        <dbReference type="ARBA" id="ARBA00022777"/>
    </source>
</evidence>
<dbReference type="InterPro" id="IPR000719">
    <property type="entry name" value="Prot_kinase_dom"/>
</dbReference>
<comment type="similarity">
    <text evidence="4">Belongs to the protein kinase superfamily. Ser/Thr protein kinase family.</text>
</comment>
<evidence type="ECO:0000256" key="21">
    <source>
        <dbReference type="ARBA" id="ARBA00023180"/>
    </source>
</evidence>
<dbReference type="SMART" id="SM00369">
    <property type="entry name" value="LRR_TYP"/>
    <property type="match status" value="4"/>
</dbReference>
<keyword evidence="20" id="KW-0675">Receptor</keyword>
<evidence type="ECO:0000256" key="24">
    <source>
        <dbReference type="ARBA" id="ARBA00048679"/>
    </source>
</evidence>
<dbReference type="AlphaFoldDB" id="A0A067L4G1"/>
<keyword evidence="9" id="KW-0597">Phosphoprotein</keyword>
<dbReference type="InterPro" id="IPR017441">
    <property type="entry name" value="Protein_kinase_ATP_BS"/>
</dbReference>
<dbReference type="FunFam" id="3.80.10.10:FF:000400">
    <property type="entry name" value="Nuclear pore complex protein NUP107"/>
    <property type="match status" value="1"/>
</dbReference>
<evidence type="ECO:0000256" key="4">
    <source>
        <dbReference type="ARBA" id="ARBA00008684"/>
    </source>
</evidence>
<dbReference type="SUPFAM" id="SSF52047">
    <property type="entry name" value="RNI-like"/>
    <property type="match status" value="1"/>
</dbReference>
<dbReference type="FunFam" id="3.80.10.10:FF:000095">
    <property type="entry name" value="LRR receptor-like serine/threonine-protein kinase GSO1"/>
    <property type="match status" value="1"/>
</dbReference>
<feature type="chain" id="PRO_5001640140" description="non-specific serine/threonine protein kinase" evidence="26">
    <location>
        <begin position="26"/>
        <end position="768"/>
    </location>
</feature>
<dbReference type="Gene3D" id="3.30.200.20">
    <property type="entry name" value="Phosphorylase Kinase, domain 1"/>
    <property type="match status" value="1"/>
</dbReference>
<keyword evidence="14" id="KW-0677">Repeat</keyword>
<dbReference type="PROSITE" id="PS50011">
    <property type="entry name" value="PROTEIN_KINASE_DOM"/>
    <property type="match status" value="1"/>
</dbReference>
<keyword evidence="18" id="KW-1133">Transmembrane helix</keyword>
<comment type="similarity">
    <text evidence="22">Belongs to the polygalacturonase-inhibiting protein family.</text>
</comment>
<dbReference type="PANTHER" id="PTHR48053:SF47">
    <property type="entry name" value="RECEPTOR KINASE-LIKE PROTEIN XA21"/>
    <property type="match status" value="1"/>
</dbReference>
<comment type="catalytic activity">
    <reaction evidence="23">
        <text>L-threonyl-[protein] + ATP = O-phospho-L-threonyl-[protein] + ADP + H(+)</text>
        <dbReference type="Rhea" id="RHEA:46608"/>
        <dbReference type="Rhea" id="RHEA-COMP:11060"/>
        <dbReference type="Rhea" id="RHEA-COMP:11605"/>
        <dbReference type="ChEBI" id="CHEBI:15378"/>
        <dbReference type="ChEBI" id="CHEBI:30013"/>
        <dbReference type="ChEBI" id="CHEBI:30616"/>
        <dbReference type="ChEBI" id="CHEBI:61977"/>
        <dbReference type="ChEBI" id="CHEBI:456216"/>
        <dbReference type="EC" id="2.7.11.1"/>
    </reaction>
</comment>
<evidence type="ECO:0000256" key="7">
    <source>
        <dbReference type="ARBA" id="ARBA00022512"/>
    </source>
</evidence>
<keyword evidence="13 26" id="KW-0732">Signal</keyword>
<evidence type="ECO:0000256" key="13">
    <source>
        <dbReference type="ARBA" id="ARBA00022729"/>
    </source>
</evidence>
<dbReference type="InterPro" id="IPR001611">
    <property type="entry name" value="Leu-rich_rpt"/>
</dbReference>
<dbReference type="InterPro" id="IPR032675">
    <property type="entry name" value="LRR_dom_sf"/>
</dbReference>
<evidence type="ECO:0000259" key="27">
    <source>
        <dbReference type="PROSITE" id="PS50011"/>
    </source>
</evidence>
<keyword evidence="19" id="KW-0472">Membrane</keyword>
<dbReference type="InterPro" id="IPR051716">
    <property type="entry name" value="Plant_RL_S/T_kinase"/>
</dbReference>
<evidence type="ECO:0000256" key="3">
    <source>
        <dbReference type="ARBA" id="ARBA00004479"/>
    </source>
</evidence>
<evidence type="ECO:0000256" key="6">
    <source>
        <dbReference type="ARBA" id="ARBA00022475"/>
    </source>
</evidence>
<dbReference type="Gene3D" id="1.10.510.10">
    <property type="entry name" value="Transferase(Phosphotransferase) domain 1"/>
    <property type="match status" value="1"/>
</dbReference>
<evidence type="ECO:0000256" key="12">
    <source>
        <dbReference type="ARBA" id="ARBA00022692"/>
    </source>
</evidence>
<dbReference type="OrthoDB" id="676979at2759"/>
<keyword evidence="16" id="KW-0418">Kinase</keyword>
<dbReference type="EC" id="2.7.11.1" evidence="5"/>
<evidence type="ECO:0000256" key="26">
    <source>
        <dbReference type="SAM" id="SignalP"/>
    </source>
</evidence>
<keyword evidence="12" id="KW-0812">Transmembrane</keyword>
<dbReference type="GO" id="GO:0005886">
    <property type="term" value="C:plasma membrane"/>
    <property type="evidence" value="ECO:0007669"/>
    <property type="project" value="UniProtKB-SubCell"/>
</dbReference>
<comment type="catalytic activity">
    <reaction evidence="24">
        <text>L-seryl-[protein] + ATP = O-phospho-L-seryl-[protein] + ADP + H(+)</text>
        <dbReference type="Rhea" id="RHEA:17989"/>
        <dbReference type="Rhea" id="RHEA-COMP:9863"/>
        <dbReference type="Rhea" id="RHEA-COMP:11604"/>
        <dbReference type="ChEBI" id="CHEBI:15378"/>
        <dbReference type="ChEBI" id="CHEBI:29999"/>
        <dbReference type="ChEBI" id="CHEBI:30616"/>
        <dbReference type="ChEBI" id="CHEBI:83421"/>
        <dbReference type="ChEBI" id="CHEBI:456216"/>
        <dbReference type="EC" id="2.7.11.1"/>
    </reaction>
</comment>
<dbReference type="GO" id="GO:0099402">
    <property type="term" value="P:plant organ development"/>
    <property type="evidence" value="ECO:0007669"/>
    <property type="project" value="UniProtKB-ARBA"/>
</dbReference>
<dbReference type="Pfam" id="PF08263">
    <property type="entry name" value="LRRNT_2"/>
    <property type="match status" value="1"/>
</dbReference>
<keyword evidence="29" id="KW-1185">Reference proteome</keyword>
<dbReference type="InterPro" id="IPR013210">
    <property type="entry name" value="LRR_N_plant-typ"/>
</dbReference>
<evidence type="ECO:0000256" key="2">
    <source>
        <dbReference type="ARBA" id="ARBA00004191"/>
    </source>
</evidence>
<feature type="binding site" evidence="25">
    <location>
        <position position="509"/>
    </location>
    <ligand>
        <name>ATP</name>
        <dbReference type="ChEBI" id="CHEBI:30616"/>
    </ligand>
</feature>
<keyword evidence="21" id="KW-0325">Glycoprotein</keyword>
<dbReference type="GO" id="GO:0005524">
    <property type="term" value="F:ATP binding"/>
    <property type="evidence" value="ECO:0007669"/>
    <property type="project" value="UniProtKB-UniRule"/>
</dbReference>
<keyword evidence="8" id="KW-0723">Serine/threonine-protein kinase</keyword>
<feature type="domain" description="Protein kinase" evidence="27">
    <location>
        <begin position="481"/>
        <end position="763"/>
    </location>
</feature>
<evidence type="ECO:0000313" key="29">
    <source>
        <dbReference type="Proteomes" id="UP000027138"/>
    </source>
</evidence>
<evidence type="ECO:0000256" key="19">
    <source>
        <dbReference type="ARBA" id="ARBA00023136"/>
    </source>
</evidence>
<evidence type="ECO:0000256" key="15">
    <source>
        <dbReference type="ARBA" id="ARBA00022741"/>
    </source>
</evidence>
<dbReference type="Gene3D" id="3.80.10.10">
    <property type="entry name" value="Ribonuclease Inhibitor"/>
    <property type="match status" value="2"/>
</dbReference>
<organism evidence="28 29">
    <name type="scientific">Jatropha curcas</name>
    <name type="common">Barbados nut</name>
    <dbReference type="NCBI Taxonomy" id="180498"/>
    <lineage>
        <taxon>Eukaryota</taxon>
        <taxon>Viridiplantae</taxon>
        <taxon>Streptophyta</taxon>
        <taxon>Embryophyta</taxon>
        <taxon>Tracheophyta</taxon>
        <taxon>Spermatophyta</taxon>
        <taxon>Magnoliopsida</taxon>
        <taxon>eudicotyledons</taxon>
        <taxon>Gunneridae</taxon>
        <taxon>Pentapetalae</taxon>
        <taxon>rosids</taxon>
        <taxon>fabids</taxon>
        <taxon>Malpighiales</taxon>
        <taxon>Euphorbiaceae</taxon>
        <taxon>Crotonoideae</taxon>
        <taxon>Jatropheae</taxon>
        <taxon>Jatropha</taxon>
    </lineage>
</organism>
<keyword evidence="7" id="KW-0134">Cell wall</keyword>
<dbReference type="PROSITE" id="PS00107">
    <property type="entry name" value="PROTEIN_KINASE_ATP"/>
    <property type="match status" value="1"/>
</dbReference>
<dbReference type="InterPro" id="IPR001245">
    <property type="entry name" value="Ser-Thr/Tyr_kinase_cat_dom"/>
</dbReference>
<dbReference type="SUPFAM" id="SSF56112">
    <property type="entry name" value="Protein kinase-like (PK-like)"/>
    <property type="match status" value="1"/>
</dbReference>
<keyword evidence="17 25" id="KW-0067">ATP-binding</keyword>
<evidence type="ECO:0000256" key="5">
    <source>
        <dbReference type="ARBA" id="ARBA00012513"/>
    </source>
</evidence>
<dbReference type="InterPro" id="IPR003591">
    <property type="entry name" value="Leu-rich_rpt_typical-subtyp"/>
</dbReference>
<evidence type="ECO:0000256" key="25">
    <source>
        <dbReference type="PROSITE-ProRule" id="PRU10141"/>
    </source>
</evidence>
<gene>
    <name evidence="28" type="ORF">JCGZ_01906</name>
</gene>
<dbReference type="PROSITE" id="PS00108">
    <property type="entry name" value="PROTEIN_KINASE_ST"/>
    <property type="match status" value="1"/>
</dbReference>
<dbReference type="InterPro" id="IPR008271">
    <property type="entry name" value="Ser/Thr_kinase_AS"/>
</dbReference>
<keyword evidence="7" id="KW-0964">Secreted</keyword>
<comment type="subcellular location">
    <subcellularLocation>
        <location evidence="1">Cell membrane</location>
        <topology evidence="1">Single-pass membrane protein</topology>
    </subcellularLocation>
    <subcellularLocation>
        <location evidence="3">Membrane</location>
        <topology evidence="3">Single-pass type I membrane protein</topology>
    </subcellularLocation>
    <subcellularLocation>
        <location evidence="2">Secreted</location>
        <location evidence="2">Cell wall</location>
    </subcellularLocation>
</comment>
<evidence type="ECO:0000256" key="22">
    <source>
        <dbReference type="ARBA" id="ARBA00038043"/>
    </source>
</evidence>
<keyword evidence="11" id="KW-0808">Transferase</keyword>
<evidence type="ECO:0000256" key="1">
    <source>
        <dbReference type="ARBA" id="ARBA00004162"/>
    </source>
</evidence>
<dbReference type="GO" id="GO:0009653">
    <property type="term" value="P:anatomical structure morphogenesis"/>
    <property type="evidence" value="ECO:0007669"/>
    <property type="project" value="UniProtKB-ARBA"/>
</dbReference>
<evidence type="ECO:0000256" key="18">
    <source>
        <dbReference type="ARBA" id="ARBA00022989"/>
    </source>
</evidence>
<evidence type="ECO:0000256" key="20">
    <source>
        <dbReference type="ARBA" id="ARBA00023170"/>
    </source>
</evidence>
<dbReference type="PANTHER" id="PTHR48053">
    <property type="entry name" value="LEUCINE RICH REPEAT FAMILY PROTEIN, EXPRESSED"/>
    <property type="match status" value="1"/>
</dbReference>
<evidence type="ECO:0000313" key="28">
    <source>
        <dbReference type="EMBL" id="KDP42118.1"/>
    </source>
</evidence>
<dbReference type="InterPro" id="IPR011009">
    <property type="entry name" value="Kinase-like_dom_sf"/>
</dbReference>
<sequence>MMGKQTWPPYFALVLLICCLQLSMAIDTNTDNMTDLSALLAFKAQNNFHPFIAKNWSTATSFCNWFGVSCSSNKERVVGLDLYSMHLNGTIPSQVGNLSFLVYMDLSNNSFHGPLPKELGNLRNLRYINLSNNSFYGDIPSELTMLPLLQDMILANNSFTGISSKPSLMGRSSIFNMTSIETLNLEGNLLQRSILDEIGNLTSLKELSMGYNQLNGAIPSILFDMNSLEFLDLPNNNFLGNLQENLCNQSTKLRWLNLGGNKLYGQIPFDLYKCKELQVLRLISNEFTGSIPTQIGNFTKLKQLNIGRNYLTGEIPSAIGRLVELQGLFLHEIENLKVVVLIDISENELSGQIPTTIGGMQDLIALYLHGNKLQGQIPESIDNLIGLEFLDLSRNNLSGMIPKSLEKLLHLKYFNVSFNQLQGEIPDKGPFMNFSFQFFIGNKGLCGLPRKAKLKDPESFLQLEKWRRISYRELEFATNGFQESNFLGVGSFGKVYKGTLSDGTIIAIKVFNMQLEKGFKSFEKECDVLRNLRHRNLVKVVSSCCNLDFKALVIEFMPNGSLEKWLYSENYFLDILQRLNIMVDVASALEYIHHGCVMPVVHCDIKPSNVLLNEEKVGFVADFGIAKLLGEEDSVKQTITLATIGYMAPEYGSEGLVSMKCDVYSYGILLMETFTRKKPTDELFSEEMSLKQWVEQSLSYDITQALDANLISEEEEEQHFVAKMDCITSILKLALQCSTILPQERLDMKDVVVALKKIKKKFLEDIEP</sequence>
<dbReference type="Pfam" id="PF00560">
    <property type="entry name" value="LRR_1"/>
    <property type="match status" value="6"/>
</dbReference>
<evidence type="ECO:0000256" key="17">
    <source>
        <dbReference type="ARBA" id="ARBA00022840"/>
    </source>
</evidence>